<evidence type="ECO:0000313" key="3">
    <source>
        <dbReference type="Proteomes" id="UP000054485"/>
    </source>
</evidence>
<reference evidence="3" key="2">
    <citation type="submission" date="2015-01" db="EMBL/GenBank/DDBJ databases">
        <title>Evolutionary Origins and Diversification of the Mycorrhizal Mutualists.</title>
        <authorList>
            <consortium name="DOE Joint Genome Institute"/>
            <consortium name="Mycorrhizal Genomics Consortium"/>
            <person name="Kohler A."/>
            <person name="Kuo A."/>
            <person name="Nagy L.G."/>
            <person name="Floudas D."/>
            <person name="Copeland A."/>
            <person name="Barry K.W."/>
            <person name="Cichocki N."/>
            <person name="Veneault-Fourrey C."/>
            <person name="LaButti K."/>
            <person name="Lindquist E.A."/>
            <person name="Lipzen A."/>
            <person name="Lundell T."/>
            <person name="Morin E."/>
            <person name="Murat C."/>
            <person name="Riley R."/>
            <person name="Ohm R."/>
            <person name="Sun H."/>
            <person name="Tunlid A."/>
            <person name="Henrissat B."/>
            <person name="Grigoriev I.V."/>
            <person name="Hibbett D.S."/>
            <person name="Martin F."/>
        </authorList>
    </citation>
    <scope>NUCLEOTIDE SEQUENCE [LARGE SCALE GENOMIC DNA]</scope>
    <source>
        <strain evidence="3">UH-Slu-Lm8-n1</strain>
    </source>
</reference>
<dbReference type="Proteomes" id="UP000054485">
    <property type="component" value="Unassembled WGS sequence"/>
</dbReference>
<feature type="chain" id="PRO_5002223930" evidence="1">
    <location>
        <begin position="22"/>
        <end position="55"/>
    </location>
</feature>
<proteinExistence type="predicted"/>
<organism evidence="2 3">
    <name type="scientific">Suillus luteus UH-Slu-Lm8-n1</name>
    <dbReference type="NCBI Taxonomy" id="930992"/>
    <lineage>
        <taxon>Eukaryota</taxon>
        <taxon>Fungi</taxon>
        <taxon>Dikarya</taxon>
        <taxon>Basidiomycota</taxon>
        <taxon>Agaricomycotina</taxon>
        <taxon>Agaricomycetes</taxon>
        <taxon>Agaricomycetidae</taxon>
        <taxon>Boletales</taxon>
        <taxon>Suillineae</taxon>
        <taxon>Suillaceae</taxon>
        <taxon>Suillus</taxon>
    </lineage>
</organism>
<dbReference type="AlphaFoldDB" id="A0A0D0A4L5"/>
<evidence type="ECO:0000256" key="1">
    <source>
        <dbReference type="SAM" id="SignalP"/>
    </source>
</evidence>
<name>A0A0D0A4L5_9AGAM</name>
<dbReference type="HOGENOM" id="CLU_202060_0_0_1"/>
<feature type="signal peptide" evidence="1">
    <location>
        <begin position="1"/>
        <end position="21"/>
    </location>
</feature>
<feature type="non-terminal residue" evidence="2">
    <location>
        <position position="55"/>
    </location>
</feature>
<reference evidence="2 3" key="1">
    <citation type="submission" date="2014-04" db="EMBL/GenBank/DDBJ databases">
        <authorList>
            <consortium name="DOE Joint Genome Institute"/>
            <person name="Kuo A."/>
            <person name="Ruytinx J."/>
            <person name="Rineau F."/>
            <person name="Colpaert J."/>
            <person name="Kohler A."/>
            <person name="Nagy L.G."/>
            <person name="Floudas D."/>
            <person name="Copeland A."/>
            <person name="Barry K.W."/>
            <person name="Cichocki N."/>
            <person name="Veneault-Fourrey C."/>
            <person name="LaButti K."/>
            <person name="Lindquist E.A."/>
            <person name="Lipzen A."/>
            <person name="Lundell T."/>
            <person name="Morin E."/>
            <person name="Murat C."/>
            <person name="Sun H."/>
            <person name="Tunlid A."/>
            <person name="Henrissat B."/>
            <person name="Grigoriev I.V."/>
            <person name="Hibbett D.S."/>
            <person name="Martin F."/>
            <person name="Nordberg H.P."/>
            <person name="Cantor M.N."/>
            <person name="Hua S.X."/>
        </authorList>
    </citation>
    <scope>NUCLEOTIDE SEQUENCE [LARGE SCALE GENOMIC DNA]</scope>
    <source>
        <strain evidence="2 3">UH-Slu-Lm8-n1</strain>
    </source>
</reference>
<dbReference type="InParanoid" id="A0A0D0A4L5"/>
<protein>
    <submittedName>
        <fullName evidence="2">Uncharacterized protein</fullName>
    </submittedName>
</protein>
<dbReference type="EMBL" id="KN835518">
    <property type="protein sequence ID" value="KIK36566.1"/>
    <property type="molecule type" value="Genomic_DNA"/>
</dbReference>
<keyword evidence="1" id="KW-0732">Signal</keyword>
<evidence type="ECO:0000313" key="2">
    <source>
        <dbReference type="EMBL" id="KIK36566.1"/>
    </source>
</evidence>
<sequence>MRFSSAIVLAVVAALASSVSATPVNANVEHCEVLCSHDYQCDTCGLHGRYFLPAG</sequence>
<keyword evidence="3" id="KW-1185">Reference proteome</keyword>
<accession>A0A0D0A4L5</accession>
<gene>
    <name evidence="2" type="ORF">CY34DRAFT_811210</name>
</gene>